<dbReference type="Proteomes" id="UP000823405">
    <property type="component" value="Unassembled WGS sequence"/>
</dbReference>
<proteinExistence type="predicted"/>
<protein>
    <recommendedName>
        <fullName evidence="3">CCHC-type domain-containing protein</fullName>
    </recommendedName>
</protein>
<comment type="caution">
    <text evidence="4">The sequence shown here is derived from an EMBL/GenBank/DDBJ whole genome shotgun (WGS) entry which is preliminary data.</text>
</comment>
<sequence length="434" mass="47199">MSWDSPAGNQPSNQQWDANPPWANTQQDTAPGGAGGGGGWDSTPANASNQVSNNWSASTGKNNNSANAAPKSSSGAAPASNGRGVGGGCGGWDSPAAASGHGGWGADTGSSQADNWPAMDKQMESTSFHDNQAVPEPTMTVEEAWPAFAEADESRDLDDIKAALAQLCGAYQGKTWQELEKKLRQEKCNTYLVAVDDQVSFGYTLVNLRAEPNQRYRVISSLIKPGTAKKGRMALGVASNYDENFERLENAGVVRPSGVPRCFNCRQEGHVSSACPEEKREVERSENFGKCYNCGAEEHRSRDCPEPRKAMICRNCGNEGHQARASRDCSQPRTDVTCNRCNQVGHMIRNCPEPRTDITCNRCNEVGHFSRDCPAPKTCHRCGSEDHESRNCGQPRTDIQCNRCGEMGHIARDCPEPRTDMTPRRNRFGFDQGF</sequence>
<dbReference type="PANTHER" id="PTHR23002">
    <property type="entry name" value="ZINC FINGER CCHC DOMAIN CONTAINING PROTEIN"/>
    <property type="match status" value="1"/>
</dbReference>
<dbReference type="SMART" id="SM00343">
    <property type="entry name" value="ZnF_C2HC"/>
    <property type="match status" value="7"/>
</dbReference>
<feature type="domain" description="CCHC-type" evidence="3">
    <location>
        <begin position="290"/>
        <end position="306"/>
    </location>
</feature>
<feature type="region of interest" description="Disordered" evidence="2">
    <location>
        <begin position="1"/>
        <end position="116"/>
    </location>
</feature>
<organism evidence="4 5">
    <name type="scientific">Linnemannia gamsii</name>
    <dbReference type="NCBI Taxonomy" id="64522"/>
    <lineage>
        <taxon>Eukaryota</taxon>
        <taxon>Fungi</taxon>
        <taxon>Fungi incertae sedis</taxon>
        <taxon>Mucoromycota</taxon>
        <taxon>Mortierellomycotina</taxon>
        <taxon>Mortierellomycetes</taxon>
        <taxon>Mortierellales</taxon>
        <taxon>Mortierellaceae</taxon>
        <taxon>Linnemannia</taxon>
    </lineage>
</organism>
<dbReference type="InterPro" id="IPR051714">
    <property type="entry name" value="Znf_CCHC_NABP"/>
</dbReference>
<dbReference type="InterPro" id="IPR001878">
    <property type="entry name" value="Znf_CCHC"/>
</dbReference>
<feature type="compositionally biased region" description="Polar residues" evidence="2">
    <location>
        <begin position="43"/>
        <end position="59"/>
    </location>
</feature>
<dbReference type="PROSITE" id="PS50158">
    <property type="entry name" value="ZF_CCHC"/>
    <property type="match status" value="6"/>
</dbReference>
<feature type="compositionally biased region" description="Low complexity" evidence="2">
    <location>
        <begin position="60"/>
        <end position="82"/>
    </location>
</feature>
<keyword evidence="1" id="KW-0863">Zinc-finger</keyword>
<dbReference type="GO" id="GO:0008270">
    <property type="term" value="F:zinc ion binding"/>
    <property type="evidence" value="ECO:0007669"/>
    <property type="project" value="UniProtKB-KW"/>
</dbReference>
<accession>A0A9P6RDF4</accession>
<evidence type="ECO:0000313" key="5">
    <source>
        <dbReference type="Proteomes" id="UP000823405"/>
    </source>
</evidence>
<keyword evidence="5" id="KW-1185">Reference proteome</keyword>
<dbReference type="Gene3D" id="4.10.60.10">
    <property type="entry name" value="Zinc finger, CCHC-type"/>
    <property type="match status" value="5"/>
</dbReference>
<keyword evidence="1" id="KW-0862">Zinc</keyword>
<evidence type="ECO:0000313" key="4">
    <source>
        <dbReference type="EMBL" id="KAG0316221.1"/>
    </source>
</evidence>
<dbReference type="Pfam" id="PF00098">
    <property type="entry name" value="zf-CCHC"/>
    <property type="match status" value="6"/>
</dbReference>
<dbReference type="AlphaFoldDB" id="A0A9P6RDF4"/>
<reference evidence="4" key="1">
    <citation type="journal article" date="2020" name="Fungal Divers.">
        <title>Resolving the Mortierellaceae phylogeny through synthesis of multi-gene phylogenetics and phylogenomics.</title>
        <authorList>
            <person name="Vandepol N."/>
            <person name="Liber J."/>
            <person name="Desiro A."/>
            <person name="Na H."/>
            <person name="Kennedy M."/>
            <person name="Barry K."/>
            <person name="Grigoriev I.V."/>
            <person name="Miller A.N."/>
            <person name="O'Donnell K."/>
            <person name="Stajich J.E."/>
            <person name="Bonito G."/>
        </authorList>
    </citation>
    <scope>NUCLEOTIDE SEQUENCE</scope>
    <source>
        <strain evidence="4">NVP60</strain>
    </source>
</reference>
<name>A0A9P6RDF4_9FUNG</name>
<feature type="domain" description="CCHC-type" evidence="3">
    <location>
        <begin position="360"/>
        <end position="374"/>
    </location>
</feature>
<dbReference type="SUPFAM" id="SSF57756">
    <property type="entry name" value="Retrovirus zinc finger-like domains"/>
    <property type="match status" value="3"/>
</dbReference>
<feature type="domain" description="CCHC-type" evidence="3">
    <location>
        <begin position="401"/>
        <end position="416"/>
    </location>
</feature>
<gene>
    <name evidence="4" type="ORF">BGZ97_007219</name>
</gene>
<evidence type="ECO:0000259" key="3">
    <source>
        <dbReference type="PROSITE" id="PS50158"/>
    </source>
</evidence>
<feature type="compositionally biased region" description="Polar residues" evidence="2">
    <location>
        <begin position="7"/>
        <end position="29"/>
    </location>
</feature>
<dbReference type="InterPro" id="IPR036875">
    <property type="entry name" value="Znf_CCHC_sf"/>
</dbReference>
<dbReference type="OrthoDB" id="2391219at2759"/>
<dbReference type="EMBL" id="JAAAIN010000320">
    <property type="protein sequence ID" value="KAG0316221.1"/>
    <property type="molecule type" value="Genomic_DNA"/>
</dbReference>
<feature type="domain" description="CCHC-type" evidence="3">
    <location>
        <begin position="261"/>
        <end position="277"/>
    </location>
</feature>
<dbReference type="GO" id="GO:0003676">
    <property type="term" value="F:nucleic acid binding"/>
    <property type="evidence" value="ECO:0007669"/>
    <property type="project" value="InterPro"/>
</dbReference>
<evidence type="ECO:0000256" key="2">
    <source>
        <dbReference type="SAM" id="MobiDB-lite"/>
    </source>
</evidence>
<keyword evidence="1" id="KW-0479">Metal-binding</keyword>
<evidence type="ECO:0000256" key="1">
    <source>
        <dbReference type="PROSITE-ProRule" id="PRU00047"/>
    </source>
</evidence>
<feature type="domain" description="CCHC-type" evidence="3">
    <location>
        <begin position="338"/>
        <end position="353"/>
    </location>
</feature>
<feature type="domain" description="CCHC-type" evidence="3">
    <location>
        <begin position="379"/>
        <end position="392"/>
    </location>
</feature>